<dbReference type="EMBL" id="OX451741">
    <property type="protein sequence ID" value="CAI8616004.1"/>
    <property type="molecule type" value="Genomic_DNA"/>
</dbReference>
<dbReference type="GO" id="GO:0006508">
    <property type="term" value="P:proteolysis"/>
    <property type="evidence" value="ECO:0007669"/>
    <property type="project" value="InterPro"/>
</dbReference>
<dbReference type="Proteomes" id="UP001157006">
    <property type="component" value="Chromosome 6"/>
</dbReference>
<evidence type="ECO:0000256" key="2">
    <source>
        <dbReference type="SAM" id="SignalP"/>
    </source>
</evidence>
<keyword evidence="2" id="KW-0732">Signal</keyword>
<name>A0AAV1AZK8_VICFA</name>
<dbReference type="Pfam" id="PF00450">
    <property type="entry name" value="Peptidase_S10"/>
    <property type="match status" value="1"/>
</dbReference>
<reference evidence="3 4" key="1">
    <citation type="submission" date="2023-01" db="EMBL/GenBank/DDBJ databases">
        <authorList>
            <person name="Kreplak J."/>
        </authorList>
    </citation>
    <scope>NUCLEOTIDE SEQUENCE [LARGE SCALE GENOMIC DNA]</scope>
</reference>
<protein>
    <submittedName>
        <fullName evidence="3">Uncharacterized protein</fullName>
    </submittedName>
</protein>
<sequence length="127" mass="14358">MSAMNIFILLFVSLVSYPALPVTDKVTSLPEQPPVQFKQHSGYITVNVSHHRNLFYYFVEAEVDPPSKPVVLWLHGVNGQYNIVKQIKTKFFLNISTAEISYTSHKDGALISYTSLKYDVIVKEPAP</sequence>
<evidence type="ECO:0000313" key="3">
    <source>
        <dbReference type="EMBL" id="CAI8616004.1"/>
    </source>
</evidence>
<accession>A0AAV1AZK8</accession>
<organism evidence="3 4">
    <name type="scientific">Vicia faba</name>
    <name type="common">Broad bean</name>
    <name type="synonym">Faba vulgaris</name>
    <dbReference type="NCBI Taxonomy" id="3906"/>
    <lineage>
        <taxon>Eukaryota</taxon>
        <taxon>Viridiplantae</taxon>
        <taxon>Streptophyta</taxon>
        <taxon>Embryophyta</taxon>
        <taxon>Tracheophyta</taxon>
        <taxon>Spermatophyta</taxon>
        <taxon>Magnoliopsida</taxon>
        <taxon>eudicotyledons</taxon>
        <taxon>Gunneridae</taxon>
        <taxon>Pentapetalae</taxon>
        <taxon>rosids</taxon>
        <taxon>fabids</taxon>
        <taxon>Fabales</taxon>
        <taxon>Fabaceae</taxon>
        <taxon>Papilionoideae</taxon>
        <taxon>50 kb inversion clade</taxon>
        <taxon>NPAAA clade</taxon>
        <taxon>Hologalegina</taxon>
        <taxon>IRL clade</taxon>
        <taxon>Fabeae</taxon>
        <taxon>Vicia</taxon>
    </lineage>
</organism>
<dbReference type="InterPro" id="IPR029058">
    <property type="entry name" value="AB_hydrolase_fold"/>
</dbReference>
<evidence type="ECO:0000313" key="4">
    <source>
        <dbReference type="Proteomes" id="UP001157006"/>
    </source>
</evidence>
<comment type="similarity">
    <text evidence="1">Belongs to the peptidase S10 family.</text>
</comment>
<feature type="signal peptide" evidence="2">
    <location>
        <begin position="1"/>
        <end position="21"/>
    </location>
</feature>
<dbReference type="SUPFAM" id="SSF53474">
    <property type="entry name" value="alpha/beta-Hydrolases"/>
    <property type="match status" value="1"/>
</dbReference>
<dbReference type="Gene3D" id="3.40.50.1820">
    <property type="entry name" value="alpha/beta hydrolase"/>
    <property type="match status" value="1"/>
</dbReference>
<keyword evidence="4" id="KW-1185">Reference proteome</keyword>
<evidence type="ECO:0000256" key="1">
    <source>
        <dbReference type="ARBA" id="ARBA00009431"/>
    </source>
</evidence>
<feature type="chain" id="PRO_5043438089" evidence="2">
    <location>
        <begin position="22"/>
        <end position="127"/>
    </location>
</feature>
<dbReference type="InterPro" id="IPR001563">
    <property type="entry name" value="Peptidase_S10"/>
</dbReference>
<proteinExistence type="inferred from homology"/>
<gene>
    <name evidence="3" type="ORF">VFH_VI008480</name>
</gene>
<dbReference type="AlphaFoldDB" id="A0AAV1AZK8"/>
<dbReference type="GO" id="GO:0004185">
    <property type="term" value="F:serine-type carboxypeptidase activity"/>
    <property type="evidence" value="ECO:0007669"/>
    <property type="project" value="InterPro"/>
</dbReference>